<organism evidence="3 4">
    <name type="scientific">Trichonephila clavata</name>
    <name type="common">Joro spider</name>
    <name type="synonym">Nephila clavata</name>
    <dbReference type="NCBI Taxonomy" id="2740835"/>
    <lineage>
        <taxon>Eukaryota</taxon>
        <taxon>Metazoa</taxon>
        <taxon>Ecdysozoa</taxon>
        <taxon>Arthropoda</taxon>
        <taxon>Chelicerata</taxon>
        <taxon>Arachnida</taxon>
        <taxon>Araneae</taxon>
        <taxon>Araneomorphae</taxon>
        <taxon>Entelegynae</taxon>
        <taxon>Araneoidea</taxon>
        <taxon>Nephilidae</taxon>
        <taxon>Trichonephila</taxon>
    </lineage>
</organism>
<proteinExistence type="predicted"/>
<dbReference type="OrthoDB" id="270651at2759"/>
<dbReference type="Proteomes" id="UP000887116">
    <property type="component" value="Unassembled WGS sequence"/>
</dbReference>
<evidence type="ECO:0000313" key="4">
    <source>
        <dbReference type="Proteomes" id="UP000887116"/>
    </source>
</evidence>
<gene>
    <name evidence="3" type="primary">mrm3</name>
    <name evidence="3" type="ORF">TNCT_364341</name>
</gene>
<evidence type="ECO:0000256" key="1">
    <source>
        <dbReference type="SAM" id="MobiDB-lite"/>
    </source>
</evidence>
<feature type="domain" description="MRM3-like substrate binding" evidence="2">
    <location>
        <begin position="96"/>
        <end position="177"/>
    </location>
</feature>
<protein>
    <submittedName>
        <fullName evidence="3">rRNA methyltransferase 3, mitochondrial</fullName>
    </submittedName>
</protein>
<accession>A0A8X6G1S1</accession>
<feature type="compositionally biased region" description="Polar residues" evidence="1">
    <location>
        <begin position="55"/>
        <end position="68"/>
    </location>
</feature>
<feature type="region of interest" description="Disordered" evidence="1">
    <location>
        <begin position="49"/>
        <end position="69"/>
    </location>
</feature>
<name>A0A8X6G1S1_TRICU</name>
<keyword evidence="3" id="KW-0808">Transferase</keyword>
<comment type="caution">
    <text evidence="3">The sequence shown here is derived from an EMBL/GenBank/DDBJ whole genome shotgun (WGS) entry which is preliminary data.</text>
</comment>
<sequence length="179" mass="20782">MSFSIPFAHKTIFSLVRINASRRFYGKNILRRRPVRVLNVPEDNVTPIHDETFSPKLQPTSKMNTEDTSVGLPRNKDGLIIPPYEKLQKNDSRFTKTLTILKNRKLREQNGKILLEGKRLINDAIDAGIELETIYFSREKELADIRFKFQDNVEILKVFYKTLQQWSNLVTCPGIMGML</sequence>
<evidence type="ECO:0000313" key="3">
    <source>
        <dbReference type="EMBL" id="GFQ92429.1"/>
    </source>
</evidence>
<dbReference type="SUPFAM" id="SSF55315">
    <property type="entry name" value="L30e-like"/>
    <property type="match status" value="1"/>
</dbReference>
<keyword evidence="3" id="KW-0489">Methyltransferase</keyword>
<dbReference type="Pfam" id="PF22435">
    <property type="entry name" value="MRM3-like_sub_bind"/>
    <property type="match status" value="1"/>
</dbReference>
<dbReference type="Gene3D" id="3.30.1330.30">
    <property type="match status" value="1"/>
</dbReference>
<dbReference type="EMBL" id="BMAO01024014">
    <property type="protein sequence ID" value="GFQ92429.1"/>
    <property type="molecule type" value="Genomic_DNA"/>
</dbReference>
<evidence type="ECO:0000259" key="2">
    <source>
        <dbReference type="Pfam" id="PF22435"/>
    </source>
</evidence>
<dbReference type="GO" id="GO:0008168">
    <property type="term" value="F:methyltransferase activity"/>
    <property type="evidence" value="ECO:0007669"/>
    <property type="project" value="UniProtKB-KW"/>
</dbReference>
<dbReference type="AlphaFoldDB" id="A0A8X6G1S1"/>
<dbReference type="InterPro" id="IPR029064">
    <property type="entry name" value="Ribosomal_eL30-like_sf"/>
</dbReference>
<reference evidence="3" key="1">
    <citation type="submission" date="2020-07" db="EMBL/GenBank/DDBJ databases">
        <title>Multicomponent nature underlies the extraordinary mechanical properties of spider dragline silk.</title>
        <authorList>
            <person name="Kono N."/>
            <person name="Nakamura H."/>
            <person name="Mori M."/>
            <person name="Yoshida Y."/>
            <person name="Ohtoshi R."/>
            <person name="Malay A.D."/>
            <person name="Moran D.A.P."/>
            <person name="Tomita M."/>
            <person name="Numata K."/>
            <person name="Arakawa K."/>
        </authorList>
    </citation>
    <scope>NUCLEOTIDE SEQUENCE</scope>
</reference>
<dbReference type="GO" id="GO:0032259">
    <property type="term" value="P:methylation"/>
    <property type="evidence" value="ECO:0007669"/>
    <property type="project" value="UniProtKB-KW"/>
</dbReference>
<keyword evidence="4" id="KW-1185">Reference proteome</keyword>
<dbReference type="InterPro" id="IPR053888">
    <property type="entry name" value="MRM3-like_sub_bind"/>
</dbReference>